<accession>A0A5B2WLR4</accession>
<organism evidence="2 3">
    <name type="scientific">Solihabitans fulvus</name>
    <dbReference type="NCBI Taxonomy" id="1892852"/>
    <lineage>
        <taxon>Bacteria</taxon>
        <taxon>Bacillati</taxon>
        <taxon>Actinomycetota</taxon>
        <taxon>Actinomycetes</taxon>
        <taxon>Pseudonocardiales</taxon>
        <taxon>Pseudonocardiaceae</taxon>
        <taxon>Solihabitans</taxon>
    </lineage>
</organism>
<reference evidence="2 3" key="1">
    <citation type="submission" date="2019-09" db="EMBL/GenBank/DDBJ databases">
        <title>Goodfellowia gen. nov., a new genus of the Pseudonocardineae related to Actinoalloteichus, containing Goodfellowia coeruleoviolacea gen. nov., comb. nov. gen. nov., comb. nov.</title>
        <authorList>
            <person name="Labeda D."/>
        </authorList>
    </citation>
    <scope>NUCLEOTIDE SEQUENCE [LARGE SCALE GENOMIC DNA]</scope>
    <source>
        <strain evidence="2 3">AN110305</strain>
    </source>
</reference>
<dbReference type="SUPFAM" id="SSF54427">
    <property type="entry name" value="NTF2-like"/>
    <property type="match status" value="1"/>
</dbReference>
<dbReference type="OrthoDB" id="8722217at2"/>
<dbReference type="EMBL" id="VUOB01000073">
    <property type="protein sequence ID" value="KAA2252711.1"/>
    <property type="molecule type" value="Genomic_DNA"/>
</dbReference>
<evidence type="ECO:0000259" key="1">
    <source>
        <dbReference type="Pfam" id="PF12680"/>
    </source>
</evidence>
<keyword evidence="3" id="KW-1185">Reference proteome</keyword>
<name>A0A5B2WLR4_9PSEU</name>
<dbReference type="Gene3D" id="3.10.450.50">
    <property type="match status" value="1"/>
</dbReference>
<dbReference type="Pfam" id="PF12680">
    <property type="entry name" value="SnoaL_2"/>
    <property type="match status" value="1"/>
</dbReference>
<dbReference type="InterPro" id="IPR037401">
    <property type="entry name" value="SnoaL-like"/>
</dbReference>
<gene>
    <name evidence="2" type="ORF">F0L68_34925</name>
</gene>
<protein>
    <submittedName>
        <fullName evidence="2">Nuclear transport factor 2 family protein</fullName>
    </submittedName>
</protein>
<comment type="caution">
    <text evidence="2">The sequence shown here is derived from an EMBL/GenBank/DDBJ whole genome shotgun (WGS) entry which is preliminary data.</text>
</comment>
<dbReference type="AlphaFoldDB" id="A0A5B2WLR4"/>
<dbReference type="InterPro" id="IPR032710">
    <property type="entry name" value="NTF2-like_dom_sf"/>
</dbReference>
<dbReference type="Proteomes" id="UP000323454">
    <property type="component" value="Unassembled WGS sequence"/>
</dbReference>
<evidence type="ECO:0000313" key="3">
    <source>
        <dbReference type="Proteomes" id="UP000323454"/>
    </source>
</evidence>
<evidence type="ECO:0000313" key="2">
    <source>
        <dbReference type="EMBL" id="KAA2252711.1"/>
    </source>
</evidence>
<proteinExistence type="predicted"/>
<feature type="domain" description="SnoaL-like" evidence="1">
    <location>
        <begin position="47"/>
        <end position="152"/>
    </location>
</feature>
<sequence length="179" mass="19511">MAARARRNRPGTAPARSAAATVCWRRADPMGRAMIDVRASTLQAAHQLMTRFGAHDAPGVARLFAETVQWRSPAIEGAPWPNSVRTRREVEGYFWALFDTLHLETFGVQRVHLDGADAVVLAVARYRVPSTGREFSQHLALVLTVNHGEIHRFSLYQDTLAVADGLGLVSASAGRASPA</sequence>
<reference evidence="2 3" key="2">
    <citation type="submission" date="2019-09" db="EMBL/GenBank/DDBJ databases">
        <authorList>
            <person name="Jin C."/>
        </authorList>
    </citation>
    <scope>NUCLEOTIDE SEQUENCE [LARGE SCALE GENOMIC DNA]</scope>
    <source>
        <strain evidence="2 3">AN110305</strain>
    </source>
</reference>